<dbReference type="EMBL" id="JBBUTH010000002">
    <property type="protein sequence ID" value="MEK8049577.1"/>
    <property type="molecule type" value="Genomic_DNA"/>
</dbReference>
<dbReference type="Proteomes" id="UP001365405">
    <property type="component" value="Unassembled WGS sequence"/>
</dbReference>
<reference evidence="1 2" key="1">
    <citation type="submission" date="2024-04" db="EMBL/GenBank/DDBJ databases">
        <title>Novel species of the genus Ideonella isolated from streams.</title>
        <authorList>
            <person name="Lu H."/>
        </authorList>
    </citation>
    <scope>NUCLEOTIDE SEQUENCE [LARGE SCALE GENOMIC DNA]</scope>
    <source>
        <strain evidence="1 2">DXS22W</strain>
    </source>
</reference>
<gene>
    <name evidence="1" type="ORF">AACH10_04935</name>
</gene>
<organism evidence="1 2">
    <name type="scientific">Pseudaquabacterium inlustre</name>
    <dbReference type="NCBI Taxonomy" id="2984192"/>
    <lineage>
        <taxon>Bacteria</taxon>
        <taxon>Pseudomonadati</taxon>
        <taxon>Pseudomonadota</taxon>
        <taxon>Betaproteobacteria</taxon>
        <taxon>Burkholderiales</taxon>
        <taxon>Sphaerotilaceae</taxon>
        <taxon>Pseudaquabacterium</taxon>
    </lineage>
</organism>
<evidence type="ECO:0000313" key="2">
    <source>
        <dbReference type="Proteomes" id="UP001365405"/>
    </source>
</evidence>
<sequence length="470" mass="52203">MRFDIRSPSLAQYHWSTLFCRFSPAAALPENFIFRAIAAIAQNAAPWNTEGEFRATVALLHELAHLAQDLSTGIGHWDFLVHASATRSRLDDAASMVRVHGPRPPYEPSAPISALDAEVPATGLDTLLLKYAPFDLIADDQRDRLRRILEHDLGQPLGDDTLFDYSTQAIMESDAAGEVVAYVGGMLVSPEQRAILEGSLDLVDPRRLGKEYWRTRANLYQVLAHHCDLDANATIRLGNLLFGLFADIALAHPPATWVAKRSASLDDFEPLVKFGRLLIAFQRLAGASMDRFLTALMEGSDLEAERLLIEVSPIKYPASDEVYEAWATELREHSEGSMVAKLRFNACEFRLSRGSVMRSRGLGILLEMEAPIIYLTPDQGFVKLDWGARIVDPSQNFGLTQELLDRFTVMELADFLFRTGEFRCPYAEAQICRVAGDRCATGLIHLAQIPNSPQCTVRGLLSHCGVDLPH</sequence>
<dbReference type="RefSeq" id="WP_341409258.1">
    <property type="nucleotide sequence ID" value="NZ_JBBUTH010000002.1"/>
</dbReference>
<accession>A0ABU9CG89</accession>
<name>A0ABU9CG89_9BURK</name>
<proteinExistence type="predicted"/>
<evidence type="ECO:0000313" key="1">
    <source>
        <dbReference type="EMBL" id="MEK8049577.1"/>
    </source>
</evidence>
<comment type="caution">
    <text evidence="1">The sequence shown here is derived from an EMBL/GenBank/DDBJ whole genome shotgun (WGS) entry which is preliminary data.</text>
</comment>
<protein>
    <submittedName>
        <fullName evidence="1">Uncharacterized protein</fullName>
    </submittedName>
</protein>
<keyword evidence="2" id="KW-1185">Reference proteome</keyword>